<organism evidence="2 3">
    <name type="scientific">Anaeromyces robustus</name>
    <dbReference type="NCBI Taxonomy" id="1754192"/>
    <lineage>
        <taxon>Eukaryota</taxon>
        <taxon>Fungi</taxon>
        <taxon>Fungi incertae sedis</taxon>
        <taxon>Chytridiomycota</taxon>
        <taxon>Chytridiomycota incertae sedis</taxon>
        <taxon>Neocallimastigomycetes</taxon>
        <taxon>Neocallimastigales</taxon>
        <taxon>Neocallimastigaceae</taxon>
        <taxon>Anaeromyces</taxon>
    </lineage>
</organism>
<accession>A0A1Y1WPZ9</accession>
<sequence length="1097" mass="131893">MNNINEIKNKIIKLIQDNNLKNLENYVLEQNIELKILSNNEFNIIQYTDSLFKKKSINEDIKKFVAKNYDKKRSEAIEIIKQNDLDILKEYVTKNDIEFKNFYDPFDKFDIIKHVLKLHKSNEISYEVKEYVKINYDKTRSKIIQLIQKNDIPELASYVEKNNIEFKSKMSNFVISHFDKHRYAIVEFIRSRNNSKIKNYLKENNIELKDLNDENFDITNYCMSEFNEVPPYIKRFIIYNFDSHRRNIINHIDNNSIDDLKNYIEKNNIELRSINDQYFNCIDYCKNDDMKKFIINNYSIKRSKIVNLIEKGNINQLKNYIEKNNIELKRLNDNNFNIINFCQSNNNIDNKMTKFVISHYDRTKFFITESLHSGKISELKSYIEKNNFEFESLNKNHFNIVQYCDSEEEIKNHYPNIKKFILKNYNNKIKKVIELIETNSLYKLNKYLKNKNILLNELFDENFDILNYCDTLGDQISSEMSNFIKSHYNNTSNIPDLIKNNNLNELETYVNNNSIYFEKLYNKTFGDIIDSTYSLYNENKINIDILDFVLTHFNKYTNDIFTFMKNGDFPQLKNYIYDNRKSLNKQNKQYYKIFKLSSYLKDIQPEILNFVLNYFDQTINYVIKMMQNTDFHNLWGYTKKHEIKQIDSDTFNIIEFCIDENNHISPGIKYHIINHYDNTKSEIVEFIHMNKIYELKQHLRKNNIELCKLNDKYFDIIEYCDSNRHVNEKMKKFIKSHFTNIRSTIVEYITNYKPNDLEIYVKKNDIEFKNVNDEHFDLLDYCENEVQNCPFKIKNIIIKYFDKNRANIINLIEDGDISELMKYLNNHNIELKSLNDNHFDIIEFCSNPKNCNVRMKNFVINHFDNSRNEIVEAIRKNDIEKLKSCVEEKNINLESLNDSTFDLKRYTYSLYNNQIISEEIKDFIILNSNEKRRIINNFIEKNSINGLKIYTEENNFEFKSLNDNYFNIINYISNLFESNPSYKVIRNYIYTHFDNKINQFIEMVQKDNVEEFKQFIKENNINHENIDCNYLKIINDICFKKEKKEESTSSENKNESNSDSNSDSSSDSNSDSYNLGDNDKCIYITGLSKYKFLIKYY</sequence>
<evidence type="ECO:0000313" key="2">
    <source>
        <dbReference type="EMBL" id="ORX75194.1"/>
    </source>
</evidence>
<dbReference type="Proteomes" id="UP000193944">
    <property type="component" value="Unassembled WGS sequence"/>
</dbReference>
<reference evidence="2 3" key="2">
    <citation type="submission" date="2016-08" db="EMBL/GenBank/DDBJ databases">
        <title>Pervasive Adenine N6-methylation of Active Genes in Fungi.</title>
        <authorList>
            <consortium name="DOE Joint Genome Institute"/>
            <person name="Mondo S.J."/>
            <person name="Dannebaum R.O."/>
            <person name="Kuo R.C."/>
            <person name="Labutti K."/>
            <person name="Haridas S."/>
            <person name="Kuo A."/>
            <person name="Salamov A."/>
            <person name="Ahrendt S.R."/>
            <person name="Lipzen A."/>
            <person name="Sullivan W."/>
            <person name="Andreopoulos W.B."/>
            <person name="Clum A."/>
            <person name="Lindquist E."/>
            <person name="Daum C."/>
            <person name="Ramamoorthy G.K."/>
            <person name="Gryganskyi A."/>
            <person name="Culley D."/>
            <person name="Magnuson J.K."/>
            <person name="James T.Y."/>
            <person name="O'Malley M.A."/>
            <person name="Stajich J.E."/>
            <person name="Spatafora J.W."/>
            <person name="Visel A."/>
            <person name="Grigoriev I.V."/>
        </authorList>
    </citation>
    <scope>NUCLEOTIDE SEQUENCE [LARGE SCALE GENOMIC DNA]</scope>
    <source>
        <strain evidence="2 3">S4</strain>
    </source>
</reference>
<dbReference type="AlphaFoldDB" id="A0A1Y1WPZ9"/>
<gene>
    <name evidence="2" type="ORF">BCR32DRAFT_304995</name>
</gene>
<protein>
    <submittedName>
        <fullName evidence="2">Uncharacterized protein</fullName>
    </submittedName>
</protein>
<evidence type="ECO:0000256" key="1">
    <source>
        <dbReference type="SAM" id="MobiDB-lite"/>
    </source>
</evidence>
<evidence type="ECO:0000313" key="3">
    <source>
        <dbReference type="Proteomes" id="UP000193944"/>
    </source>
</evidence>
<proteinExistence type="predicted"/>
<feature type="compositionally biased region" description="Basic and acidic residues" evidence="1">
    <location>
        <begin position="1045"/>
        <end position="1056"/>
    </location>
</feature>
<feature type="region of interest" description="Disordered" evidence="1">
    <location>
        <begin position="1045"/>
        <end position="1072"/>
    </location>
</feature>
<dbReference type="EMBL" id="MCFG01000372">
    <property type="protein sequence ID" value="ORX75194.1"/>
    <property type="molecule type" value="Genomic_DNA"/>
</dbReference>
<keyword evidence="3" id="KW-1185">Reference proteome</keyword>
<comment type="caution">
    <text evidence="2">The sequence shown here is derived from an EMBL/GenBank/DDBJ whole genome shotgun (WGS) entry which is preliminary data.</text>
</comment>
<name>A0A1Y1WPZ9_9FUNG</name>
<reference evidence="2 3" key="1">
    <citation type="submission" date="2016-08" db="EMBL/GenBank/DDBJ databases">
        <title>A Parts List for Fungal Cellulosomes Revealed by Comparative Genomics.</title>
        <authorList>
            <consortium name="DOE Joint Genome Institute"/>
            <person name="Haitjema C.H."/>
            <person name="Gilmore S.P."/>
            <person name="Henske J.K."/>
            <person name="Solomon K.V."/>
            <person name="De Groot R."/>
            <person name="Kuo A."/>
            <person name="Mondo S.J."/>
            <person name="Salamov A.A."/>
            <person name="Labutti K."/>
            <person name="Zhao Z."/>
            <person name="Chiniquy J."/>
            <person name="Barry K."/>
            <person name="Brewer H.M."/>
            <person name="Purvine S.O."/>
            <person name="Wright A.T."/>
            <person name="Boxma B."/>
            <person name="Van Alen T."/>
            <person name="Hackstein J.H."/>
            <person name="Baker S.E."/>
            <person name="Grigoriev I.V."/>
            <person name="O'Malley M.A."/>
        </authorList>
    </citation>
    <scope>NUCLEOTIDE SEQUENCE [LARGE SCALE GENOMIC DNA]</scope>
    <source>
        <strain evidence="2 3">S4</strain>
    </source>
</reference>
<dbReference type="STRING" id="1754192.A0A1Y1WPZ9"/>
<dbReference type="OrthoDB" id="10523076at2759"/>
<feature type="compositionally biased region" description="Low complexity" evidence="1">
    <location>
        <begin position="1057"/>
        <end position="1072"/>
    </location>
</feature>